<dbReference type="AlphaFoldDB" id="A0A2I9DP69"/>
<dbReference type="OrthoDB" id="8967587at2"/>
<dbReference type="InterPro" id="IPR040496">
    <property type="entry name" value="MID_pPIWI_RE"/>
</dbReference>
<feature type="domain" description="Prokaryotic pPIWI-RE MID" evidence="4">
    <location>
        <begin position="483"/>
        <end position="626"/>
    </location>
</feature>
<evidence type="ECO:0000313" key="5">
    <source>
        <dbReference type="EMBL" id="GBF03887.1"/>
    </source>
</evidence>
<reference evidence="6" key="1">
    <citation type="submission" date="2018-01" db="EMBL/GenBank/DDBJ databases">
        <title>Draft Genome Sequence of the Radioresistant Bacterium Deinococcus aerius TR0125, Isolated from the Higher Atmosphere above Japan.</title>
        <authorList>
            <person name="Satoh K."/>
            <person name="Arai H."/>
            <person name="Sanzen T."/>
            <person name="Kawaguchi Y."/>
            <person name="Hayashi H."/>
            <person name="Yokobori S."/>
            <person name="Yamagishi A."/>
            <person name="Oono Y."/>
            <person name="Narumi I."/>
        </authorList>
    </citation>
    <scope>NUCLEOTIDE SEQUENCE [LARGE SCALE GENOMIC DNA]</scope>
    <source>
        <strain evidence="6">TR0125</strain>
    </source>
</reference>
<feature type="region of interest" description="Disordered" evidence="1">
    <location>
        <begin position="484"/>
        <end position="508"/>
    </location>
</feature>
<dbReference type="Pfam" id="PF18157">
    <property type="entry name" value="MID_pPIWI_RE"/>
    <property type="match status" value="1"/>
</dbReference>
<protein>
    <recommendedName>
        <fullName evidence="7">DUF3893 domain-containing protein</fullName>
    </recommendedName>
</protein>
<evidence type="ECO:0000259" key="3">
    <source>
        <dbReference type="Pfam" id="PF13111"/>
    </source>
</evidence>
<evidence type="ECO:0000256" key="1">
    <source>
        <dbReference type="SAM" id="MobiDB-lite"/>
    </source>
</evidence>
<dbReference type="InterPro" id="IPR025085">
    <property type="entry name" value="pPIWI_RE_X"/>
</dbReference>
<feature type="region of interest" description="Disordered" evidence="1">
    <location>
        <begin position="404"/>
        <end position="426"/>
    </location>
</feature>
<feature type="domain" description="pPIWI-RE module N-terminal" evidence="3">
    <location>
        <begin position="53"/>
        <end position="385"/>
    </location>
</feature>
<dbReference type="InterPro" id="IPR024996">
    <property type="entry name" value="RNaseH_pPIWI_RE"/>
</dbReference>
<comment type="caution">
    <text evidence="5">The sequence shown here is derived from an EMBL/GenBank/DDBJ whole genome shotgun (WGS) entry which is preliminary data.</text>
</comment>
<evidence type="ECO:0000259" key="2">
    <source>
        <dbReference type="Pfam" id="PF13032"/>
    </source>
</evidence>
<organism evidence="5 6">
    <name type="scientific">Deinococcus aerius</name>
    <dbReference type="NCBI Taxonomy" id="200253"/>
    <lineage>
        <taxon>Bacteria</taxon>
        <taxon>Thermotogati</taxon>
        <taxon>Deinococcota</taxon>
        <taxon>Deinococci</taxon>
        <taxon>Deinococcales</taxon>
        <taxon>Deinococcaceae</taxon>
        <taxon>Deinococcus</taxon>
    </lineage>
</organism>
<feature type="domain" description="pPIWI-RE RNaseH" evidence="2">
    <location>
        <begin position="657"/>
        <end position="961"/>
    </location>
</feature>
<dbReference type="Proteomes" id="UP000236569">
    <property type="component" value="Unassembled WGS sequence"/>
</dbReference>
<name>A0A2I9DP69_9DEIO</name>
<evidence type="ECO:0008006" key="7">
    <source>
        <dbReference type="Google" id="ProtNLM"/>
    </source>
</evidence>
<evidence type="ECO:0000259" key="4">
    <source>
        <dbReference type="Pfam" id="PF18157"/>
    </source>
</evidence>
<dbReference type="Pfam" id="PF13032">
    <property type="entry name" value="RNaseH_pPIWI_RE"/>
    <property type="match status" value="1"/>
</dbReference>
<proteinExistence type="predicted"/>
<dbReference type="RefSeq" id="WP_103127496.1">
    <property type="nucleotide sequence ID" value="NZ_BFAG01000001.1"/>
</dbReference>
<dbReference type="Pfam" id="PF13111">
    <property type="entry name" value="pPIWI_RE_X"/>
    <property type="match status" value="1"/>
</dbReference>
<keyword evidence="6" id="KW-1185">Reference proteome</keyword>
<sequence length="976" mass="108663">MTIQDLDPPAPNVMPQGDADTRVRRIVKRERDVRDDPIALAFVMNGRGRDQVHRVTVVQWSDAAYHQLGALSKAMNSQKPKVSLPVVGLRGRLELGDQRNLRLDRTLGLAKHRTLSWTLTPPDDALPAARDAALGWLVDDVTEHAHHPDAVAALGQLKQLVRAGQALTTRERSTRVFEWGTSLGKTAKALTPSSYADLADFVARGLEGQAPFPDLGALRRIASGQLEQNQAELMTDPVPVGGRSRFSLVVRLRVFSYPGRPTPVIITEFSKRVWATGLKEKATTKTLSAYALPDGSTRALQFTLKRVRTEAGWVYAPDDDFGPIARRYFPKTTFTAEKIVKEGHRLSGCRLLVGLKHGVGERSETKSGVPDKDKLDGFTGLVDAMKALGLHPWEGLRYLETSTREVKDRDQHWGKRDSDDSKKKEKYRQWLEEAQQSIRDVYDGEHHLVIAVQPGQEEDAREAEARLATILGGSVTTVRVPISPLAHGPRSTLPVPQPKSPDHKPGNADRAALRMAEWDPFIRTVKAHEEKTGRRVDGVLVIARQWYPGNQHDDLVNKRAARIALAQGLGVPVQYLRPRDEAREEAAVKAPRGRKKTQDEIDAGIDRSFEDRLMIGWLDLAYKSAGRVKPGKVIAEARKVYEEDVPSLFGAYPDRILALGVVRRNTTRFIGNDRSFLPFAIELDVETGTCGARFAYEGDGRQPVHTSLMPLPQALVTLAGLGPVQLTTAVQNRWEQLGGRTQAFFREALADFGKRAQRPLVIVDADSSRSVWPWLKDEVIDPNNVHLDGTFHAEAAWPHARLVRVRTSNSPKVLWDKDFHGAVQGEDGQPTAEIIRYHAPSAAEADLFKVTDTQGTNVYLSFGSTIRTGQTQGRSGYRVMYGMRQVRDDTGQHYVADTMKVHTDAWTTPAGVEIAVVRSGGDQPDQVARLVEWLRQCYAHFGEWTTKPAPLYFEKALKEYLADYDLDEEEGGEEEE</sequence>
<evidence type="ECO:0000313" key="6">
    <source>
        <dbReference type="Proteomes" id="UP000236569"/>
    </source>
</evidence>
<accession>A0A2I9DP69</accession>
<dbReference type="EMBL" id="BFAG01000001">
    <property type="protein sequence ID" value="GBF03887.1"/>
    <property type="molecule type" value="Genomic_DNA"/>
</dbReference>
<gene>
    <name evidence="5" type="ORF">DAERI_010059</name>
</gene>